<evidence type="ECO:0000313" key="4">
    <source>
        <dbReference type="EMBL" id="KKO76682.1"/>
    </source>
</evidence>
<comment type="caution">
    <text evidence="4">The sequence shown here is derived from an EMBL/GenBank/DDBJ whole genome shotgun (WGS) entry which is preliminary data.</text>
</comment>
<dbReference type="GeneID" id="36318464"/>
<keyword evidence="2" id="KW-1133">Transmembrane helix</keyword>
<gene>
    <name evidence="4" type="ORF">AAJ76_1000124576</name>
</gene>
<dbReference type="VEuPathDB" id="MicrosporidiaDB:G9O61_00g002270"/>
<keyword evidence="1" id="KW-0175">Coiled coil</keyword>
<evidence type="ECO:0000256" key="2">
    <source>
        <dbReference type="SAM" id="Phobius"/>
    </source>
</evidence>
<dbReference type="EMBL" id="JPQZ01000001">
    <property type="protein sequence ID" value="KKO76682.1"/>
    <property type="molecule type" value="Genomic_DNA"/>
</dbReference>
<feature type="domain" description="SUN" evidence="3">
    <location>
        <begin position="118"/>
        <end position="279"/>
    </location>
</feature>
<dbReference type="Proteomes" id="UP000034350">
    <property type="component" value="Unassembled WGS sequence"/>
</dbReference>
<sequence length="279" mass="32681">MNRKERLKIFNSPERNRNSKNIYQKFPDVSENSTINNDIGDDYNAECVDDSLFTPPDNLLRKIFDNTKRIFSYLKYVIPYGIVFYFTLYYFIFDKRSTNLDTELSDLAKEVDSLKKKNSEMTISAVETPFNLCRIEHCTTLQVNKDDLYKYGFIGFRKSIDPYIIFGENAAPGDCTAFLPKKITFTVKFSKNVKLNNFHIFHPETENKQSAIKDFLLSGFYNEEEFEIGGFTYDINKNNYQSFLFPEIITDRLKITILNNNGCKKYTTVYKIYAFGVFN</sequence>
<feature type="coiled-coil region" evidence="1">
    <location>
        <begin position="97"/>
        <end position="124"/>
    </location>
</feature>
<dbReference type="Gene3D" id="2.60.120.260">
    <property type="entry name" value="Galactose-binding domain-like"/>
    <property type="match status" value="1"/>
</dbReference>
<dbReference type="InterPro" id="IPR012919">
    <property type="entry name" value="SUN_dom"/>
</dbReference>
<keyword evidence="2" id="KW-0472">Membrane</keyword>
<evidence type="ECO:0000259" key="3">
    <source>
        <dbReference type="PROSITE" id="PS51469"/>
    </source>
</evidence>
<protein>
    <submittedName>
        <fullName evidence="4">Spindle pole body associated protein</fullName>
    </submittedName>
</protein>
<dbReference type="Pfam" id="PF07738">
    <property type="entry name" value="Sad1_UNC"/>
    <property type="match status" value="1"/>
</dbReference>
<dbReference type="VEuPathDB" id="MicrosporidiaDB:NCER_100094"/>
<evidence type="ECO:0000313" key="5">
    <source>
        <dbReference type="Proteomes" id="UP000034350"/>
    </source>
</evidence>
<dbReference type="VEuPathDB" id="MicrosporidiaDB:AAJ76_1000124576"/>
<organism evidence="4 5">
    <name type="scientific">Vairimorpha ceranae</name>
    <dbReference type="NCBI Taxonomy" id="40302"/>
    <lineage>
        <taxon>Eukaryota</taxon>
        <taxon>Fungi</taxon>
        <taxon>Fungi incertae sedis</taxon>
        <taxon>Microsporidia</taxon>
        <taxon>Nosematidae</taxon>
        <taxon>Vairimorpha</taxon>
    </lineage>
</organism>
<evidence type="ECO:0000256" key="1">
    <source>
        <dbReference type="SAM" id="Coils"/>
    </source>
</evidence>
<reference evidence="4 5" key="1">
    <citation type="journal article" date="2015" name="Environ. Microbiol.">
        <title>Genome analyses suggest the presence of polyploidy and recent human-driven expansions in eight global populations of the honeybee pathogen Nosema ceranae.</title>
        <authorList>
            <person name="Pelin A."/>
            <person name="Selman M."/>
            <person name="Aris-Brosou S."/>
            <person name="Farinelli L."/>
            <person name="Corradi N."/>
        </authorList>
    </citation>
    <scope>NUCLEOTIDE SEQUENCE [LARGE SCALE GENOMIC DNA]</scope>
    <source>
        <strain evidence="4 5">PA08 1199</strain>
    </source>
</reference>
<dbReference type="RefSeq" id="XP_024332424.1">
    <property type="nucleotide sequence ID" value="XM_024473570.1"/>
</dbReference>
<keyword evidence="2" id="KW-0812">Transmembrane</keyword>
<accession>A0A0F9YW75</accession>
<keyword evidence="5" id="KW-1185">Reference proteome</keyword>
<name>A0A0F9YW75_9MICR</name>
<proteinExistence type="predicted"/>
<dbReference type="PROSITE" id="PS51469">
    <property type="entry name" value="SUN"/>
    <property type="match status" value="1"/>
</dbReference>
<dbReference type="AlphaFoldDB" id="A0A0F9YW75"/>
<dbReference type="OrthoDB" id="2190654at2759"/>
<feature type="transmembrane region" description="Helical" evidence="2">
    <location>
        <begin position="70"/>
        <end position="92"/>
    </location>
</feature>